<evidence type="ECO:0000313" key="1">
    <source>
        <dbReference type="EMBL" id="GAJ13272.1"/>
    </source>
</evidence>
<comment type="caution">
    <text evidence="1">The sequence shown here is derived from an EMBL/GenBank/DDBJ whole genome shotgun (WGS) entry which is preliminary data.</text>
</comment>
<sequence>MDIDDAAAVMEELTPDTLTDVIGEMTEDALTDILPGLSPDTLYSVDPEVLFDSLPNVPTEQLLSEEPPQPPAEATAPVVVYTTPSGARYLAVRTWAGEWVVVMATPMPVDQLMIKTKQALTDVETTVDIFDQ</sequence>
<accession>X1V9K0</accession>
<reference evidence="1" key="1">
    <citation type="journal article" date="2014" name="Front. Microbiol.">
        <title>High frequency of phylogenetically diverse reductive dehalogenase-homologous genes in deep subseafloor sedimentary metagenomes.</title>
        <authorList>
            <person name="Kawai M."/>
            <person name="Futagami T."/>
            <person name="Toyoda A."/>
            <person name="Takaki Y."/>
            <person name="Nishi S."/>
            <person name="Hori S."/>
            <person name="Arai W."/>
            <person name="Tsubouchi T."/>
            <person name="Morono Y."/>
            <person name="Uchiyama I."/>
            <person name="Ito T."/>
            <person name="Fujiyama A."/>
            <person name="Inagaki F."/>
            <person name="Takami H."/>
        </authorList>
    </citation>
    <scope>NUCLEOTIDE SEQUENCE</scope>
    <source>
        <strain evidence="1">Expedition CK06-06</strain>
    </source>
</reference>
<dbReference type="SUPFAM" id="SSF158791">
    <property type="entry name" value="MgtE N-terminal domain-like"/>
    <property type="match status" value="1"/>
</dbReference>
<proteinExistence type="predicted"/>
<feature type="non-terminal residue" evidence="1">
    <location>
        <position position="132"/>
    </location>
</feature>
<gene>
    <name evidence="1" type="ORF">S12H4_53100</name>
</gene>
<evidence type="ECO:0008006" key="2">
    <source>
        <dbReference type="Google" id="ProtNLM"/>
    </source>
</evidence>
<organism evidence="1">
    <name type="scientific">marine sediment metagenome</name>
    <dbReference type="NCBI Taxonomy" id="412755"/>
    <lineage>
        <taxon>unclassified sequences</taxon>
        <taxon>metagenomes</taxon>
        <taxon>ecological metagenomes</taxon>
    </lineage>
</organism>
<name>X1V9K0_9ZZZZ</name>
<dbReference type="EMBL" id="BARW01033765">
    <property type="protein sequence ID" value="GAJ13272.1"/>
    <property type="molecule type" value="Genomic_DNA"/>
</dbReference>
<protein>
    <recommendedName>
        <fullName evidence="2">Magnesium transporter MgtE intracellular domain-containing protein</fullName>
    </recommendedName>
</protein>
<dbReference type="AlphaFoldDB" id="X1V9K0"/>